<reference evidence="3" key="1">
    <citation type="journal article" date="2021" name="PeerJ">
        <title>Extensive microbial diversity within the chicken gut microbiome revealed by metagenomics and culture.</title>
        <authorList>
            <person name="Gilroy R."/>
            <person name="Ravi A."/>
            <person name="Getino M."/>
            <person name="Pursley I."/>
            <person name="Horton D.L."/>
            <person name="Alikhan N.F."/>
            <person name="Baker D."/>
            <person name="Gharbi K."/>
            <person name="Hall N."/>
            <person name="Watson M."/>
            <person name="Adriaenssens E.M."/>
            <person name="Foster-Nyarko E."/>
            <person name="Jarju S."/>
            <person name="Secka A."/>
            <person name="Antonio M."/>
            <person name="Oren A."/>
            <person name="Chaudhuri R.R."/>
            <person name="La Ragione R."/>
            <person name="Hildebrand F."/>
            <person name="Pallen M.J."/>
        </authorList>
    </citation>
    <scope>NUCLEOTIDE SEQUENCE</scope>
    <source>
        <strain evidence="3">USAMLcec2-132</strain>
    </source>
</reference>
<dbReference type="Gene3D" id="2.30.30.40">
    <property type="entry name" value="SH3 Domains"/>
    <property type="match status" value="1"/>
</dbReference>
<comment type="caution">
    <text evidence="3">The sequence shown here is derived from an EMBL/GenBank/DDBJ whole genome shotgun (WGS) entry which is preliminary data.</text>
</comment>
<feature type="domain" description="SH3b" evidence="2">
    <location>
        <begin position="308"/>
        <end position="369"/>
    </location>
</feature>
<dbReference type="InterPro" id="IPR003646">
    <property type="entry name" value="SH3-like_bac-type"/>
</dbReference>
<sequence>MEKERKNGSSGRRRKGKRNKTPSYYYRRALRVLKKRKRTVLAAGICALAACCMILVIWALVQALSGKGAEAEMEAVENVAGEPIDVMEPLLENAYPEVNDLINRYFAALQEGDEETLTALRDNTGTAELLRMQENSSHIEAYTDISCYTKSGLEADSYVVFACYELKFQGIDTMLPGIAPLYVCRNEQGDYYLHDLTQDEAASSYANEVAAQEDVAALYARVNETYAARLAEDETLAAYMESYQNDMMVAVGEALEEQTAEAENTQEAEGNGDSGEASGESEASSGGQSTSAPQGGTSGSGSSSSSVPDSGEFTVSETVNIRKGVSETSEKIAVCYPGETLEILMKQADGWTRVRYQGQTGYVRSDVLK</sequence>
<dbReference type="EMBL" id="DWWS01000066">
    <property type="protein sequence ID" value="HJC25490.1"/>
    <property type="molecule type" value="Genomic_DNA"/>
</dbReference>
<gene>
    <name evidence="3" type="ORF">H9761_17640</name>
</gene>
<evidence type="ECO:0000259" key="2">
    <source>
        <dbReference type="PROSITE" id="PS51781"/>
    </source>
</evidence>
<name>A0A9D2NIT3_9FIRM</name>
<accession>A0A9D2NIT3</accession>
<proteinExistence type="predicted"/>
<dbReference type="AlphaFoldDB" id="A0A9D2NIT3"/>
<dbReference type="PROSITE" id="PS51781">
    <property type="entry name" value="SH3B"/>
    <property type="match status" value="1"/>
</dbReference>
<dbReference type="Pfam" id="PF08239">
    <property type="entry name" value="SH3_3"/>
    <property type="match status" value="1"/>
</dbReference>
<protein>
    <submittedName>
        <fullName evidence="3">SH3 domain-containing protein</fullName>
    </submittedName>
</protein>
<reference evidence="3" key="2">
    <citation type="submission" date="2021-04" db="EMBL/GenBank/DDBJ databases">
        <authorList>
            <person name="Gilroy R."/>
        </authorList>
    </citation>
    <scope>NUCLEOTIDE SEQUENCE</scope>
    <source>
        <strain evidence="3">USAMLcec2-132</strain>
    </source>
</reference>
<feature type="compositionally biased region" description="Acidic residues" evidence="1">
    <location>
        <begin position="257"/>
        <end position="266"/>
    </location>
</feature>
<organism evidence="3 4">
    <name type="scientific">Candidatus Eisenbergiella merdavium</name>
    <dbReference type="NCBI Taxonomy" id="2838551"/>
    <lineage>
        <taxon>Bacteria</taxon>
        <taxon>Bacillati</taxon>
        <taxon>Bacillota</taxon>
        <taxon>Clostridia</taxon>
        <taxon>Lachnospirales</taxon>
        <taxon>Lachnospiraceae</taxon>
        <taxon>Eisenbergiella</taxon>
    </lineage>
</organism>
<feature type="region of interest" description="Disordered" evidence="1">
    <location>
        <begin position="257"/>
        <end position="315"/>
    </location>
</feature>
<evidence type="ECO:0000313" key="4">
    <source>
        <dbReference type="Proteomes" id="UP000823891"/>
    </source>
</evidence>
<dbReference type="SMART" id="SM00287">
    <property type="entry name" value="SH3b"/>
    <property type="match status" value="1"/>
</dbReference>
<evidence type="ECO:0000256" key="1">
    <source>
        <dbReference type="SAM" id="MobiDB-lite"/>
    </source>
</evidence>
<evidence type="ECO:0000313" key="3">
    <source>
        <dbReference type="EMBL" id="HJC25490.1"/>
    </source>
</evidence>
<feature type="compositionally biased region" description="Low complexity" evidence="1">
    <location>
        <begin position="267"/>
        <end position="311"/>
    </location>
</feature>
<dbReference type="Proteomes" id="UP000823891">
    <property type="component" value="Unassembled WGS sequence"/>
</dbReference>